<evidence type="ECO:0000256" key="2">
    <source>
        <dbReference type="ARBA" id="ARBA00004664"/>
    </source>
</evidence>
<dbReference type="InterPro" id="IPR013785">
    <property type="entry name" value="Aldolase_TIM"/>
</dbReference>
<dbReference type="Proteomes" id="UP000239522">
    <property type="component" value="Unassembled WGS sequence"/>
</dbReference>
<evidence type="ECO:0000256" key="5">
    <source>
        <dbReference type="ARBA" id="ARBA00022605"/>
    </source>
</evidence>
<sequence>MKLKVCGMKYAENIQQVAALQPDYLGFIFYEKSKRNFEGIIPELPKSIKKVGVFVNEYLEILVSLVEEYQLDAVQLHGDESVEYVKELQIQLSERRALFIEENKHQKKEKNKHFISDEKVEIIKVFGIKDEFDFDVLKPYLDFVDYFLFDTKGKERGGNGVQFDWKVLEKYPFEKPFFLSGGIGLSDIEEVEKIVNSDLPIYALDVNSKFENEPGVKKIEEIKKFKKSLTV</sequence>
<dbReference type="GO" id="GO:0000162">
    <property type="term" value="P:L-tryptophan biosynthetic process"/>
    <property type="evidence" value="ECO:0007669"/>
    <property type="project" value="UniProtKB-UniRule"/>
</dbReference>
<comment type="catalytic activity">
    <reaction evidence="1 9">
        <text>N-(5-phospho-beta-D-ribosyl)anthranilate = 1-(2-carboxyphenylamino)-1-deoxy-D-ribulose 5-phosphate</text>
        <dbReference type="Rhea" id="RHEA:21540"/>
        <dbReference type="ChEBI" id="CHEBI:18277"/>
        <dbReference type="ChEBI" id="CHEBI:58613"/>
        <dbReference type="EC" id="5.3.1.24"/>
    </reaction>
</comment>
<name>A0A2S7KZ70_9FLAO</name>
<protein>
    <recommendedName>
        <fullName evidence="4 9">N-(5'-phosphoribosyl)anthranilate isomerase</fullName>
        <shortName evidence="9">PRAI</shortName>
        <ecNumber evidence="3 9">5.3.1.24</ecNumber>
    </recommendedName>
</protein>
<keyword evidence="8 9" id="KW-0413">Isomerase</keyword>
<evidence type="ECO:0000313" key="12">
    <source>
        <dbReference type="Proteomes" id="UP000239522"/>
    </source>
</evidence>
<dbReference type="CDD" id="cd00405">
    <property type="entry name" value="PRAI"/>
    <property type="match status" value="1"/>
</dbReference>
<evidence type="ECO:0000256" key="1">
    <source>
        <dbReference type="ARBA" id="ARBA00001164"/>
    </source>
</evidence>
<evidence type="ECO:0000256" key="3">
    <source>
        <dbReference type="ARBA" id="ARBA00012572"/>
    </source>
</evidence>
<evidence type="ECO:0000256" key="7">
    <source>
        <dbReference type="ARBA" id="ARBA00023141"/>
    </source>
</evidence>
<dbReference type="PANTHER" id="PTHR42894">
    <property type="entry name" value="N-(5'-PHOSPHORIBOSYL)ANTHRANILATE ISOMERASE"/>
    <property type="match status" value="1"/>
</dbReference>
<dbReference type="AlphaFoldDB" id="A0A2S7KZ70"/>
<keyword evidence="12" id="KW-1185">Reference proteome</keyword>
<evidence type="ECO:0000256" key="4">
    <source>
        <dbReference type="ARBA" id="ARBA00022272"/>
    </source>
</evidence>
<evidence type="ECO:0000313" key="11">
    <source>
        <dbReference type="EMBL" id="PQB07910.1"/>
    </source>
</evidence>
<comment type="similarity">
    <text evidence="9">Belongs to the TrpF family.</text>
</comment>
<evidence type="ECO:0000259" key="10">
    <source>
        <dbReference type="Pfam" id="PF00697"/>
    </source>
</evidence>
<dbReference type="InterPro" id="IPR011060">
    <property type="entry name" value="RibuloseP-bd_barrel"/>
</dbReference>
<evidence type="ECO:0000256" key="6">
    <source>
        <dbReference type="ARBA" id="ARBA00022822"/>
    </source>
</evidence>
<proteinExistence type="inferred from homology"/>
<dbReference type="Pfam" id="PF00697">
    <property type="entry name" value="PRAI"/>
    <property type="match status" value="1"/>
</dbReference>
<comment type="caution">
    <text evidence="11">The sequence shown here is derived from an EMBL/GenBank/DDBJ whole genome shotgun (WGS) entry which is preliminary data.</text>
</comment>
<dbReference type="SUPFAM" id="SSF51366">
    <property type="entry name" value="Ribulose-phoshate binding barrel"/>
    <property type="match status" value="1"/>
</dbReference>
<dbReference type="InterPro" id="IPR001240">
    <property type="entry name" value="PRAI_dom"/>
</dbReference>
<dbReference type="UniPathway" id="UPA00035">
    <property type="reaction ID" value="UER00042"/>
</dbReference>
<keyword evidence="5 9" id="KW-0028">Amino-acid biosynthesis</keyword>
<keyword evidence="6 9" id="KW-0822">Tryptophan biosynthesis</keyword>
<gene>
    <name evidence="9" type="primary">trpF</name>
    <name evidence="11" type="ORF">BST83_12690</name>
</gene>
<evidence type="ECO:0000256" key="9">
    <source>
        <dbReference type="HAMAP-Rule" id="MF_00135"/>
    </source>
</evidence>
<dbReference type="PANTHER" id="PTHR42894:SF1">
    <property type="entry name" value="N-(5'-PHOSPHORIBOSYL)ANTHRANILATE ISOMERASE"/>
    <property type="match status" value="1"/>
</dbReference>
<evidence type="ECO:0000256" key="8">
    <source>
        <dbReference type="ARBA" id="ARBA00023235"/>
    </source>
</evidence>
<dbReference type="Gene3D" id="3.20.20.70">
    <property type="entry name" value="Aldolase class I"/>
    <property type="match status" value="1"/>
</dbReference>
<accession>A0A2S7KZ70</accession>
<keyword evidence="7 9" id="KW-0057">Aromatic amino acid biosynthesis</keyword>
<dbReference type="HAMAP" id="MF_00135">
    <property type="entry name" value="PRAI"/>
    <property type="match status" value="1"/>
</dbReference>
<dbReference type="InterPro" id="IPR044643">
    <property type="entry name" value="TrpF_fam"/>
</dbReference>
<comment type="pathway">
    <text evidence="2 9">Amino-acid biosynthesis; L-tryptophan biosynthesis; L-tryptophan from chorismate: step 3/5.</text>
</comment>
<dbReference type="EMBL" id="MQUA01000013">
    <property type="protein sequence ID" value="PQB07910.1"/>
    <property type="molecule type" value="Genomic_DNA"/>
</dbReference>
<reference evidence="11 12" key="1">
    <citation type="submission" date="2016-11" db="EMBL/GenBank/DDBJ databases">
        <title>Trade-off between light-utilization and light-protection in marine flavobacteria.</title>
        <authorList>
            <person name="Kumagai Y."/>
        </authorList>
    </citation>
    <scope>NUCLEOTIDE SEQUENCE [LARGE SCALE GENOMIC DNA]</scope>
    <source>
        <strain evidence="11 12">ATCC 700397</strain>
    </source>
</reference>
<organism evidence="11 12">
    <name type="scientific">Polaribacter filamentus</name>
    <dbReference type="NCBI Taxonomy" id="53483"/>
    <lineage>
        <taxon>Bacteria</taxon>
        <taxon>Pseudomonadati</taxon>
        <taxon>Bacteroidota</taxon>
        <taxon>Flavobacteriia</taxon>
        <taxon>Flavobacteriales</taxon>
        <taxon>Flavobacteriaceae</taxon>
    </lineage>
</organism>
<dbReference type="GO" id="GO:0004640">
    <property type="term" value="F:phosphoribosylanthranilate isomerase activity"/>
    <property type="evidence" value="ECO:0007669"/>
    <property type="project" value="UniProtKB-UniRule"/>
</dbReference>
<feature type="domain" description="N-(5'phosphoribosyl) anthranilate isomerase (PRAI)" evidence="10">
    <location>
        <begin position="4"/>
        <end position="108"/>
    </location>
</feature>
<dbReference type="EC" id="5.3.1.24" evidence="3 9"/>